<comment type="caution">
    <text evidence="1">The sequence shown here is derived from an EMBL/GenBank/DDBJ whole genome shotgun (WGS) entry which is preliminary data.</text>
</comment>
<keyword evidence="2" id="KW-1185">Reference proteome</keyword>
<keyword evidence="1" id="KW-0418">Kinase</keyword>
<keyword evidence="1" id="KW-0808">Transferase</keyword>
<dbReference type="EMBL" id="CM039178">
    <property type="protein sequence ID" value="KAH9681581.1"/>
    <property type="molecule type" value="Genomic_DNA"/>
</dbReference>
<evidence type="ECO:0000313" key="1">
    <source>
        <dbReference type="EMBL" id="KAH9681581.1"/>
    </source>
</evidence>
<protein>
    <submittedName>
        <fullName evidence="1">Protein kinase domain-containing protein</fullName>
    </submittedName>
</protein>
<evidence type="ECO:0000313" key="2">
    <source>
        <dbReference type="Proteomes" id="UP000829398"/>
    </source>
</evidence>
<gene>
    <name evidence="1" type="ORF">KPL71_027025</name>
</gene>
<proteinExistence type="predicted"/>
<accession>A0ACB8I3J0</accession>
<organism evidence="1 2">
    <name type="scientific">Citrus sinensis</name>
    <name type="common">Sweet orange</name>
    <name type="synonym">Citrus aurantium var. sinensis</name>
    <dbReference type="NCBI Taxonomy" id="2711"/>
    <lineage>
        <taxon>Eukaryota</taxon>
        <taxon>Viridiplantae</taxon>
        <taxon>Streptophyta</taxon>
        <taxon>Embryophyta</taxon>
        <taxon>Tracheophyta</taxon>
        <taxon>Spermatophyta</taxon>
        <taxon>Magnoliopsida</taxon>
        <taxon>eudicotyledons</taxon>
        <taxon>Gunneridae</taxon>
        <taxon>Pentapetalae</taxon>
        <taxon>rosids</taxon>
        <taxon>malvids</taxon>
        <taxon>Sapindales</taxon>
        <taxon>Rutaceae</taxon>
        <taxon>Aurantioideae</taxon>
        <taxon>Citrus</taxon>
    </lineage>
</organism>
<name>A0ACB8I3J0_CITSI</name>
<sequence length="614" mass="69639">MNPPALQASPFTPEQYQQILALINIQSRSNLVSNNVPQSNLTSIALNVVHLPHSTSWIIDSGATVHMDQSSRKVIGADFYRIKGIIHEKSCVNTPQQNGIIERKHGHLLNVARALRFQAALPLQFWGECVLTAAYLINRTPTPLLNASISSTTEPKSFKQAMLDENWRNAMSEEIKALEDNQTWNLTSLPPNKKAIGCKWVYKIKYKADETIERYKARLVAKGYDQQEGLDYQETFALVAKLTTMGCLLAIAVVKNWSLHQLDISNAFLHGDLNEEVYIQLPPGYKESENRAVVCRLQKSLYGLKQASRQWFAKLSNKLLDAGYRQSKADYSLFTKVVNNSFTVILVYVDDIIIAGDDTIEIQKLKERLQSNFKVRDLGNLKFFLGIEVARTKSGIYLSQRKYVLELLEDFGLLGSCPSKTPMEQNLKLINSDGELISNVSSYRRLIGRLLYLTVTRLDIAYCVQTLSQFLNEPRQHHYLAAIRILHYLKRSPGQGILLSSSSALHLQAYYDSDWASCPIPGVLSLVIVFFLVILRYHGNLRSNQLYLAPLLRRNTEQWEQLAVRSVGSYIYLKTLELIILNLHFFIATIKLPYTLLLIPLSMNELSISKLIAT</sequence>
<reference evidence="2" key="1">
    <citation type="journal article" date="2023" name="Hortic. Res.">
        <title>A chromosome-level phased genome enabling allele-level studies in sweet orange: a case study on citrus Huanglongbing tolerance.</title>
        <authorList>
            <person name="Wu B."/>
            <person name="Yu Q."/>
            <person name="Deng Z."/>
            <person name="Duan Y."/>
            <person name="Luo F."/>
            <person name="Gmitter F. Jr."/>
        </authorList>
    </citation>
    <scope>NUCLEOTIDE SEQUENCE [LARGE SCALE GENOMIC DNA]</scope>
    <source>
        <strain evidence="2">cv. Valencia</strain>
    </source>
</reference>
<dbReference type="Proteomes" id="UP000829398">
    <property type="component" value="Chromosome 9"/>
</dbReference>